<reference evidence="10 11" key="1">
    <citation type="journal article" date="2019" name="Int. J. Syst. Evol. Microbiol.">
        <title>The Global Catalogue of Microorganisms (GCM) 10K type strain sequencing project: providing services to taxonomists for standard genome sequencing and annotation.</title>
        <authorList>
            <consortium name="The Broad Institute Genomics Platform"/>
            <consortium name="The Broad Institute Genome Sequencing Center for Infectious Disease"/>
            <person name="Wu L."/>
            <person name="Ma J."/>
        </authorList>
    </citation>
    <scope>NUCLEOTIDE SEQUENCE [LARGE SCALE GENOMIC DNA]</scope>
    <source>
        <strain evidence="10 11">CGMCC 1.10387</strain>
    </source>
</reference>
<sequence>MSVTDLLWRFPSVQMAWRNLGRNRVRTALAALGIIIGVVAISSLGIAGVALQQQATTDLGSLTNEVSISAGPDSSADGVTDEQVEEIRSLTGDATVVPQKSNRTTLSARDGGEAFVSVTALRQASALYTVSSGDSPDRLESGALLTNSTAAQLGIELGDPVEYEGRLYRVRGLIESSGGFGGGGSELVVPLSALSEQEHYDTVTVVAADGDEAQSIADRLEARFNEGDEEVLSVTSFAGVQENIDSFLNTLNLALLGIGSISLVVASVAILNVMLMSTIERRGEIGVLRAVGIRRGEVLRMILAEAAFLGVVGGVVGAVVSLGVGLVVFQVLSGDPLLVFGWPSVRYLLIGFGFAVVASVLSGLYPAWKAANDPPVEALRG</sequence>
<feature type="domain" description="MacB-like periplasmic core" evidence="9">
    <location>
        <begin position="27"/>
        <end position="222"/>
    </location>
</feature>
<dbReference type="PANTHER" id="PTHR30572">
    <property type="entry name" value="MEMBRANE COMPONENT OF TRANSPORTER-RELATED"/>
    <property type="match status" value="1"/>
</dbReference>
<keyword evidence="5 7" id="KW-0472">Membrane</keyword>
<evidence type="ECO:0000259" key="9">
    <source>
        <dbReference type="Pfam" id="PF12704"/>
    </source>
</evidence>
<comment type="caution">
    <text evidence="10">The sequence shown here is derived from an EMBL/GenBank/DDBJ whole genome shotgun (WGS) entry which is preliminary data.</text>
</comment>
<evidence type="ECO:0000256" key="7">
    <source>
        <dbReference type="SAM" id="Phobius"/>
    </source>
</evidence>
<evidence type="ECO:0000259" key="8">
    <source>
        <dbReference type="Pfam" id="PF02687"/>
    </source>
</evidence>
<keyword evidence="2" id="KW-1003">Cell membrane</keyword>
<dbReference type="InterPro" id="IPR003838">
    <property type="entry name" value="ABC3_permease_C"/>
</dbReference>
<evidence type="ECO:0000256" key="3">
    <source>
        <dbReference type="ARBA" id="ARBA00022692"/>
    </source>
</evidence>
<dbReference type="InterPro" id="IPR050250">
    <property type="entry name" value="Macrolide_Exporter_MacB"/>
</dbReference>
<dbReference type="RefSeq" id="WP_256305378.1">
    <property type="nucleotide sequence ID" value="NZ_JANHAW010000001.1"/>
</dbReference>
<evidence type="ECO:0000313" key="11">
    <source>
        <dbReference type="Proteomes" id="UP001597092"/>
    </source>
</evidence>
<feature type="transmembrane region" description="Helical" evidence="7">
    <location>
        <begin position="344"/>
        <end position="365"/>
    </location>
</feature>
<evidence type="ECO:0000256" key="2">
    <source>
        <dbReference type="ARBA" id="ARBA00022475"/>
    </source>
</evidence>
<dbReference type="AlphaFoldDB" id="A0ABD6DYL1"/>
<evidence type="ECO:0000256" key="4">
    <source>
        <dbReference type="ARBA" id="ARBA00022989"/>
    </source>
</evidence>
<protein>
    <submittedName>
        <fullName evidence="10">ABC transporter permease</fullName>
    </submittedName>
</protein>
<organism evidence="10 11">
    <name type="scientific">Halobellus litoreus</name>
    <dbReference type="NCBI Taxonomy" id="755310"/>
    <lineage>
        <taxon>Archaea</taxon>
        <taxon>Methanobacteriati</taxon>
        <taxon>Methanobacteriota</taxon>
        <taxon>Stenosarchaea group</taxon>
        <taxon>Halobacteria</taxon>
        <taxon>Halobacteriales</taxon>
        <taxon>Haloferacaceae</taxon>
        <taxon>Halobellus</taxon>
    </lineage>
</organism>
<evidence type="ECO:0000256" key="5">
    <source>
        <dbReference type="ARBA" id="ARBA00023136"/>
    </source>
</evidence>
<dbReference type="InterPro" id="IPR025857">
    <property type="entry name" value="MacB_PCD"/>
</dbReference>
<dbReference type="EMBL" id="JBHUDP010000004">
    <property type="protein sequence ID" value="MFD1686351.1"/>
    <property type="molecule type" value="Genomic_DNA"/>
</dbReference>
<evidence type="ECO:0000313" key="10">
    <source>
        <dbReference type="EMBL" id="MFD1686351.1"/>
    </source>
</evidence>
<feature type="transmembrane region" description="Helical" evidence="7">
    <location>
        <begin position="253"/>
        <end position="275"/>
    </location>
</feature>
<feature type="transmembrane region" description="Helical" evidence="7">
    <location>
        <begin position="28"/>
        <end position="51"/>
    </location>
</feature>
<comment type="similarity">
    <text evidence="6">Belongs to the ABC-4 integral membrane protein family.</text>
</comment>
<dbReference type="GO" id="GO:0005886">
    <property type="term" value="C:plasma membrane"/>
    <property type="evidence" value="ECO:0007669"/>
    <property type="project" value="UniProtKB-SubCell"/>
</dbReference>
<dbReference type="Pfam" id="PF02687">
    <property type="entry name" value="FtsX"/>
    <property type="match status" value="1"/>
</dbReference>
<proteinExistence type="inferred from homology"/>
<dbReference type="Pfam" id="PF12704">
    <property type="entry name" value="MacB_PCD"/>
    <property type="match status" value="1"/>
</dbReference>
<evidence type="ECO:0000256" key="6">
    <source>
        <dbReference type="ARBA" id="ARBA00038076"/>
    </source>
</evidence>
<name>A0ABD6DYL1_9EURY</name>
<feature type="domain" description="ABC3 transporter permease C-terminal" evidence="8">
    <location>
        <begin position="258"/>
        <end position="375"/>
    </location>
</feature>
<dbReference type="PANTHER" id="PTHR30572:SF4">
    <property type="entry name" value="ABC TRANSPORTER PERMEASE YTRF"/>
    <property type="match status" value="1"/>
</dbReference>
<keyword evidence="3 7" id="KW-0812">Transmembrane</keyword>
<feature type="transmembrane region" description="Helical" evidence="7">
    <location>
        <begin position="302"/>
        <end position="332"/>
    </location>
</feature>
<accession>A0ABD6DYL1</accession>
<gene>
    <name evidence="10" type="ORF">ACFSAS_12075</name>
</gene>
<dbReference type="Proteomes" id="UP001597092">
    <property type="component" value="Unassembled WGS sequence"/>
</dbReference>
<comment type="subcellular location">
    <subcellularLocation>
        <location evidence="1">Cell membrane</location>
        <topology evidence="1">Multi-pass membrane protein</topology>
    </subcellularLocation>
</comment>
<keyword evidence="11" id="KW-1185">Reference proteome</keyword>
<keyword evidence="4 7" id="KW-1133">Transmembrane helix</keyword>
<evidence type="ECO:0000256" key="1">
    <source>
        <dbReference type="ARBA" id="ARBA00004651"/>
    </source>
</evidence>